<dbReference type="InterPro" id="IPR024388">
    <property type="entry name" value="Ribosomal_mL58"/>
</dbReference>
<keyword evidence="3" id="KW-1185">Reference proteome</keyword>
<dbReference type="Proteomes" id="UP000076871">
    <property type="component" value="Unassembled WGS sequence"/>
</dbReference>
<dbReference type="PANTHER" id="PTHR28266">
    <property type="entry name" value="54S RIBOSOMAL PROTEIN L20, MITOCHONDRIAL"/>
    <property type="match status" value="1"/>
</dbReference>
<name>A0A165FSC5_9APHY</name>
<dbReference type="AlphaFoldDB" id="A0A165FSC5"/>
<feature type="region of interest" description="Disordered" evidence="1">
    <location>
        <begin position="73"/>
        <end position="96"/>
    </location>
</feature>
<sequence>MKLKLPGNLNVFPRAQKYLPRRPPSRFPDPLVNNPNAAYQQVAEDVTFIHRPPPTMPSPHSFTTAPASPLLRSASSSVNGLMPPALQKPRPEQPKVLSDEELARLRELRKADPGHWTRRRLAKEFGCSPMFVKLVAPLSKQARRAATEKRESEHDEARSTWGPRKALVRDARRRRREFW</sequence>
<dbReference type="InParanoid" id="A0A165FSC5"/>
<dbReference type="FunCoup" id="A0A165FSC5">
    <property type="interactions" value="56"/>
</dbReference>
<dbReference type="GO" id="GO:0005762">
    <property type="term" value="C:mitochondrial large ribosomal subunit"/>
    <property type="evidence" value="ECO:0007669"/>
    <property type="project" value="TreeGrafter"/>
</dbReference>
<dbReference type="EMBL" id="KV427612">
    <property type="protein sequence ID" value="KZT09349.1"/>
    <property type="molecule type" value="Genomic_DNA"/>
</dbReference>
<feature type="region of interest" description="Disordered" evidence="1">
    <location>
        <begin position="140"/>
        <end position="179"/>
    </location>
</feature>
<dbReference type="OrthoDB" id="6021263at2759"/>
<evidence type="ECO:0000313" key="3">
    <source>
        <dbReference type="Proteomes" id="UP000076871"/>
    </source>
</evidence>
<proteinExistence type="predicted"/>
<dbReference type="GeneID" id="63825371"/>
<dbReference type="Pfam" id="PF12824">
    <property type="entry name" value="MRP-L20"/>
    <property type="match status" value="1"/>
</dbReference>
<dbReference type="RefSeq" id="XP_040767089.1">
    <property type="nucleotide sequence ID" value="XM_040908342.1"/>
</dbReference>
<evidence type="ECO:0008006" key="4">
    <source>
        <dbReference type="Google" id="ProtNLM"/>
    </source>
</evidence>
<accession>A0A165FSC5</accession>
<feature type="compositionally biased region" description="Basic and acidic residues" evidence="1">
    <location>
        <begin position="145"/>
        <end position="158"/>
    </location>
</feature>
<dbReference type="GO" id="GO:0003735">
    <property type="term" value="F:structural constituent of ribosome"/>
    <property type="evidence" value="ECO:0007669"/>
    <property type="project" value="TreeGrafter"/>
</dbReference>
<organism evidence="2 3">
    <name type="scientific">Laetiporus sulphureus 93-53</name>
    <dbReference type="NCBI Taxonomy" id="1314785"/>
    <lineage>
        <taxon>Eukaryota</taxon>
        <taxon>Fungi</taxon>
        <taxon>Dikarya</taxon>
        <taxon>Basidiomycota</taxon>
        <taxon>Agaricomycotina</taxon>
        <taxon>Agaricomycetes</taxon>
        <taxon>Polyporales</taxon>
        <taxon>Laetiporus</taxon>
    </lineage>
</organism>
<gene>
    <name evidence="2" type="ORF">LAESUDRAFT_723088</name>
</gene>
<dbReference type="PANTHER" id="PTHR28266:SF1">
    <property type="entry name" value="LARGE RIBOSOMAL SUBUNIT PROTEIN ML58"/>
    <property type="match status" value="1"/>
</dbReference>
<evidence type="ECO:0000256" key="1">
    <source>
        <dbReference type="SAM" id="MobiDB-lite"/>
    </source>
</evidence>
<feature type="region of interest" description="Disordered" evidence="1">
    <location>
        <begin position="14"/>
        <end position="34"/>
    </location>
</feature>
<dbReference type="STRING" id="1314785.A0A165FSC5"/>
<evidence type="ECO:0000313" key="2">
    <source>
        <dbReference type="EMBL" id="KZT09349.1"/>
    </source>
</evidence>
<protein>
    <recommendedName>
        <fullName evidence="4">Mitochondrial ribosomal protein subunit L20-domain-containing protein</fullName>
    </recommendedName>
</protein>
<reference evidence="2 3" key="1">
    <citation type="journal article" date="2016" name="Mol. Biol. Evol.">
        <title>Comparative Genomics of Early-Diverging Mushroom-Forming Fungi Provides Insights into the Origins of Lignocellulose Decay Capabilities.</title>
        <authorList>
            <person name="Nagy L.G."/>
            <person name="Riley R."/>
            <person name="Tritt A."/>
            <person name="Adam C."/>
            <person name="Daum C."/>
            <person name="Floudas D."/>
            <person name="Sun H."/>
            <person name="Yadav J.S."/>
            <person name="Pangilinan J."/>
            <person name="Larsson K.H."/>
            <person name="Matsuura K."/>
            <person name="Barry K."/>
            <person name="Labutti K."/>
            <person name="Kuo R."/>
            <person name="Ohm R.A."/>
            <person name="Bhattacharya S.S."/>
            <person name="Shirouzu T."/>
            <person name="Yoshinaga Y."/>
            <person name="Martin F.M."/>
            <person name="Grigoriev I.V."/>
            <person name="Hibbett D.S."/>
        </authorList>
    </citation>
    <scope>NUCLEOTIDE SEQUENCE [LARGE SCALE GENOMIC DNA]</scope>
    <source>
        <strain evidence="2 3">93-53</strain>
    </source>
</reference>